<evidence type="ECO:0000313" key="1">
    <source>
        <dbReference type="EMBL" id="KAI4864366.1"/>
    </source>
</evidence>
<reference evidence="1 2" key="1">
    <citation type="journal article" date="2022" name="New Phytol.">
        <title>Ecological generalism drives hyperdiversity of secondary metabolite gene clusters in xylarialean endophytes.</title>
        <authorList>
            <person name="Franco M.E.E."/>
            <person name="Wisecaver J.H."/>
            <person name="Arnold A.E."/>
            <person name="Ju Y.M."/>
            <person name="Slot J.C."/>
            <person name="Ahrendt S."/>
            <person name="Moore L.P."/>
            <person name="Eastman K.E."/>
            <person name="Scott K."/>
            <person name="Konkel Z."/>
            <person name="Mondo S.J."/>
            <person name="Kuo A."/>
            <person name="Hayes R.D."/>
            <person name="Haridas S."/>
            <person name="Andreopoulos B."/>
            <person name="Riley R."/>
            <person name="LaButti K."/>
            <person name="Pangilinan J."/>
            <person name="Lipzen A."/>
            <person name="Amirebrahimi M."/>
            <person name="Yan J."/>
            <person name="Adam C."/>
            <person name="Keymanesh K."/>
            <person name="Ng V."/>
            <person name="Louie K."/>
            <person name="Northen T."/>
            <person name="Drula E."/>
            <person name="Henrissat B."/>
            <person name="Hsieh H.M."/>
            <person name="Youens-Clark K."/>
            <person name="Lutzoni F."/>
            <person name="Miadlikowska J."/>
            <person name="Eastwood D.C."/>
            <person name="Hamelin R.C."/>
            <person name="Grigoriev I.V."/>
            <person name="U'Ren J.M."/>
        </authorList>
    </citation>
    <scope>NUCLEOTIDE SEQUENCE [LARGE SCALE GENOMIC DNA]</scope>
    <source>
        <strain evidence="1 2">CBS 119005</strain>
    </source>
</reference>
<name>A0ACB9YY36_9PEZI</name>
<dbReference type="EMBL" id="MU393487">
    <property type="protein sequence ID" value="KAI4864366.1"/>
    <property type="molecule type" value="Genomic_DNA"/>
</dbReference>
<proteinExistence type="predicted"/>
<organism evidence="1 2">
    <name type="scientific">Hypoxylon rubiginosum</name>
    <dbReference type="NCBI Taxonomy" id="110542"/>
    <lineage>
        <taxon>Eukaryota</taxon>
        <taxon>Fungi</taxon>
        <taxon>Dikarya</taxon>
        <taxon>Ascomycota</taxon>
        <taxon>Pezizomycotina</taxon>
        <taxon>Sordariomycetes</taxon>
        <taxon>Xylariomycetidae</taxon>
        <taxon>Xylariales</taxon>
        <taxon>Hypoxylaceae</taxon>
        <taxon>Hypoxylon</taxon>
    </lineage>
</organism>
<protein>
    <submittedName>
        <fullName evidence="1">Cysteine proteinase</fullName>
    </submittedName>
</protein>
<comment type="caution">
    <text evidence="1">The sequence shown here is derived from an EMBL/GenBank/DDBJ whole genome shotgun (WGS) entry which is preliminary data.</text>
</comment>
<sequence>MFQPQPTPYSTYTYGIHIANAEVPEYAFQPTPLGQFGTGHVHAGAGTSTGSSAGGAGAGAGAGVGVAAAGGPTAADIFASPIFHNPNPLIPANNPNHLPYNSVPHNHNHNHNHHQGHNIKMESQHPNDLAQQEAAAREYKPQLQGPLVGDRRPSTIITEEYAKADPTYVAKTMALPQTYSHYRPVQGDGNCGWRAIAFGYFETLARCDISQAQGELARLTSLNSYIENVGGHGAWLFEDMVSETFELFRTIITAISNGQDAMPFVMDTFNNPEAAQSIVYHQRLLASSWLKGNAAQYEPWIDTTVEHYIDNTIMPVDREIDHVGVVLLYDVLLKDAGIVLEIAYLDRSSGHEVNVHRMPEEANGQDPAMLGPIIYLLYRPGHYDILYRDSVIQPPPMPPAPTSLQINRVSFTQQPDIESTIPPLQDFSVDMSALAMIPNYGGPEMSPLGSPPAAPSPMSDPYAPSPQSPWMAQPFSDGLAAAPPPAPQPSPPQQQPPTPMTHPLRFSKYNFPDLVETRTFHEPAFTTNTFKNSHFNVAHYNNMNFQPEMYRPDADDEIPHAKERGGRKRSSEHCAVIKKENRG</sequence>
<accession>A0ACB9YY36</accession>
<gene>
    <name evidence="1" type="ORF">F4820DRAFT_336124</name>
</gene>
<dbReference type="Proteomes" id="UP001497700">
    <property type="component" value="Unassembled WGS sequence"/>
</dbReference>
<evidence type="ECO:0000313" key="2">
    <source>
        <dbReference type="Proteomes" id="UP001497700"/>
    </source>
</evidence>
<keyword evidence="2" id="KW-1185">Reference proteome</keyword>